<keyword evidence="1" id="KW-0472">Membrane</keyword>
<feature type="transmembrane region" description="Helical" evidence="1">
    <location>
        <begin position="57"/>
        <end position="73"/>
    </location>
</feature>
<keyword evidence="3" id="KW-1185">Reference proteome</keyword>
<dbReference type="OrthoDB" id="4411540at2"/>
<gene>
    <name evidence="2" type="ORF">CMUST_03020</name>
</gene>
<dbReference type="STRING" id="571915.CMUST_03020"/>
<dbReference type="Proteomes" id="UP000035199">
    <property type="component" value="Chromosome"/>
</dbReference>
<sequence>MGEETTQKLITPLDNPHDVDLKPSVVPRGLQYAAMVVFVIAVIASGVFSFTEHWRRATFTLGVALLWLSLVRITCDSKVLWVLAVRSRHFDAAYTALGGALMVFLASSVDSLGS</sequence>
<dbReference type="Pfam" id="PF11222">
    <property type="entry name" value="DUF3017"/>
    <property type="match status" value="1"/>
</dbReference>
<dbReference type="KEGG" id="cmv:CMUST_03020"/>
<dbReference type="EMBL" id="CP011542">
    <property type="protein sequence ID" value="AKK04948.1"/>
    <property type="molecule type" value="Genomic_DNA"/>
</dbReference>
<protein>
    <submittedName>
        <fullName evidence="2">Putative DUF3017 family protein</fullName>
    </submittedName>
</protein>
<dbReference type="InterPro" id="IPR021385">
    <property type="entry name" value="DUF3017"/>
</dbReference>
<dbReference type="PATRIC" id="fig|571915.4.peg.637"/>
<name>A0A0G3GZG2_9CORY</name>
<organism evidence="2 3">
    <name type="scientific">Corynebacterium mustelae</name>
    <dbReference type="NCBI Taxonomy" id="571915"/>
    <lineage>
        <taxon>Bacteria</taxon>
        <taxon>Bacillati</taxon>
        <taxon>Actinomycetota</taxon>
        <taxon>Actinomycetes</taxon>
        <taxon>Mycobacteriales</taxon>
        <taxon>Corynebacteriaceae</taxon>
        <taxon>Corynebacterium</taxon>
    </lineage>
</organism>
<reference evidence="2 3" key="1">
    <citation type="journal article" date="2015" name="Genome Announc.">
        <title>Complete Genome Sequence of the Type Strain Corynebacterium mustelae DSM 45274, Isolated from Various Tissues of a Male Ferret with Lethal Sepsis.</title>
        <authorList>
            <person name="Ruckert C."/>
            <person name="Eimer J."/>
            <person name="Winkler A."/>
            <person name="Tauch A."/>
        </authorList>
    </citation>
    <scope>NUCLEOTIDE SEQUENCE [LARGE SCALE GENOMIC DNA]</scope>
    <source>
        <strain evidence="2 3">DSM 45274</strain>
    </source>
</reference>
<proteinExistence type="predicted"/>
<keyword evidence="1" id="KW-0812">Transmembrane</keyword>
<evidence type="ECO:0000313" key="3">
    <source>
        <dbReference type="Proteomes" id="UP000035199"/>
    </source>
</evidence>
<reference evidence="3" key="2">
    <citation type="submission" date="2015-05" db="EMBL/GenBank/DDBJ databases">
        <title>Complete genome sequence of Corynebacterium mustelae DSM 45274, isolated from various tissues of a male ferret with lethal sepsis.</title>
        <authorList>
            <person name="Ruckert C."/>
            <person name="Albersmeier A."/>
            <person name="Winkler A."/>
            <person name="Tauch A."/>
        </authorList>
    </citation>
    <scope>NUCLEOTIDE SEQUENCE [LARGE SCALE GENOMIC DNA]</scope>
    <source>
        <strain evidence="3">DSM 45274</strain>
    </source>
</reference>
<dbReference type="AlphaFoldDB" id="A0A0G3GZG2"/>
<dbReference type="RefSeq" id="WP_047261264.1">
    <property type="nucleotide sequence ID" value="NZ_CP011542.1"/>
</dbReference>
<evidence type="ECO:0000256" key="1">
    <source>
        <dbReference type="SAM" id="Phobius"/>
    </source>
</evidence>
<evidence type="ECO:0000313" key="2">
    <source>
        <dbReference type="EMBL" id="AKK04948.1"/>
    </source>
</evidence>
<keyword evidence="1" id="KW-1133">Transmembrane helix</keyword>
<accession>A0A0G3GZG2</accession>
<feature type="transmembrane region" description="Helical" evidence="1">
    <location>
        <begin position="93"/>
        <end position="113"/>
    </location>
</feature>
<feature type="transmembrane region" description="Helical" evidence="1">
    <location>
        <begin position="30"/>
        <end position="50"/>
    </location>
</feature>